<accession>A0A7W6GH65</accession>
<dbReference type="PROSITE" id="PS50234">
    <property type="entry name" value="VWFA"/>
    <property type="match status" value="1"/>
</dbReference>
<dbReference type="Gene3D" id="3.40.50.410">
    <property type="entry name" value="von Willebrand factor, type A domain"/>
    <property type="match status" value="1"/>
</dbReference>
<dbReference type="InterPro" id="IPR002035">
    <property type="entry name" value="VWF_A"/>
</dbReference>
<dbReference type="InterPro" id="IPR036465">
    <property type="entry name" value="vWFA_dom_sf"/>
</dbReference>
<reference evidence="3 4" key="1">
    <citation type="submission" date="2020-08" db="EMBL/GenBank/DDBJ databases">
        <title>Genomic Encyclopedia of Type Strains, Phase IV (KMG-IV): sequencing the most valuable type-strain genomes for metagenomic binning, comparative biology and taxonomic classification.</title>
        <authorList>
            <person name="Goeker M."/>
        </authorList>
    </citation>
    <scope>NUCLEOTIDE SEQUENCE [LARGE SCALE GENOMIC DNA]</scope>
    <source>
        <strain evidence="3 4">DSM 25481</strain>
    </source>
</reference>
<dbReference type="EMBL" id="JACIDR010000003">
    <property type="protein sequence ID" value="MBB3973444.1"/>
    <property type="molecule type" value="Genomic_DNA"/>
</dbReference>
<keyword evidence="4" id="KW-1185">Reference proteome</keyword>
<dbReference type="SMART" id="SM00327">
    <property type="entry name" value="VWA"/>
    <property type="match status" value="1"/>
</dbReference>
<dbReference type="InterPro" id="IPR051928">
    <property type="entry name" value="NorD/CobT"/>
</dbReference>
<dbReference type="Pfam" id="PF13519">
    <property type="entry name" value="VWA_2"/>
    <property type="match status" value="1"/>
</dbReference>
<name>A0A7W6GH65_9HYPH</name>
<feature type="region of interest" description="Disordered" evidence="1">
    <location>
        <begin position="436"/>
        <end position="471"/>
    </location>
</feature>
<feature type="domain" description="VWFA" evidence="2">
    <location>
        <begin position="580"/>
        <end position="766"/>
    </location>
</feature>
<gene>
    <name evidence="3" type="ORF">GGR24_002114</name>
</gene>
<dbReference type="Proteomes" id="UP000528964">
    <property type="component" value="Unassembled WGS sequence"/>
</dbReference>
<evidence type="ECO:0000313" key="3">
    <source>
        <dbReference type="EMBL" id="MBB3973444.1"/>
    </source>
</evidence>
<dbReference type="RefSeq" id="WP_183395313.1">
    <property type="nucleotide sequence ID" value="NZ_JACIDR010000003.1"/>
</dbReference>
<proteinExistence type="predicted"/>
<dbReference type="PANTHER" id="PTHR41248:SF1">
    <property type="entry name" value="NORD PROTEIN"/>
    <property type="match status" value="1"/>
</dbReference>
<dbReference type="AlphaFoldDB" id="A0A7W6GH65"/>
<feature type="compositionally biased region" description="Basic and acidic residues" evidence="1">
    <location>
        <begin position="439"/>
        <end position="467"/>
    </location>
</feature>
<evidence type="ECO:0000256" key="1">
    <source>
        <dbReference type="SAM" id="MobiDB-lite"/>
    </source>
</evidence>
<organism evidence="3 4">
    <name type="scientific">Hansschlegelia beijingensis</name>
    <dbReference type="NCBI Taxonomy" id="1133344"/>
    <lineage>
        <taxon>Bacteria</taxon>
        <taxon>Pseudomonadati</taxon>
        <taxon>Pseudomonadota</taxon>
        <taxon>Alphaproteobacteria</taxon>
        <taxon>Hyphomicrobiales</taxon>
        <taxon>Methylopilaceae</taxon>
        <taxon>Hansschlegelia</taxon>
    </lineage>
</organism>
<evidence type="ECO:0000313" key="4">
    <source>
        <dbReference type="Proteomes" id="UP000528964"/>
    </source>
</evidence>
<dbReference type="PANTHER" id="PTHR41248">
    <property type="entry name" value="NORD PROTEIN"/>
    <property type="match status" value="1"/>
</dbReference>
<evidence type="ECO:0000259" key="2">
    <source>
        <dbReference type="PROSITE" id="PS50234"/>
    </source>
</evidence>
<comment type="caution">
    <text evidence="3">The sequence shown here is derived from an EMBL/GenBank/DDBJ whole genome shotgun (WGS) entry which is preliminary data.</text>
</comment>
<sequence length="766" mass="81363">MTTGALSRPDALPRPAAAAGAATRLLRLAGDRADVGQQLRATLDRLRRRWSAEDVDDWAEGALALVHANAGGRCLALFCRLTDMSRGAGAAALAADACAAAELARRAGSKAAAAALEAAPAVAARLAPPDRARWWAALSRLARAAPDCVEPLVERSAIVLAAGGAHGFKDFVAAGLKAGGGDRGRLKAFFTLADPAARRLLERSAGEGGFHELERGLVLFGAALWGAPPRLAALEGVGAAPAAQRVSLAGDLIRMPHVYRGVPADAAPGLYRAALAHAMAHRVFGGPRRPAGKLKPLQIALVGLIEDARVEALAMRRFPGLRALWGPWHVARPVAATNAALLMGRLARALFDPDYEDPDGFVAKGRRLFADASGRLEDPTLARAIGGLLGNDIGQMRLRFDPKGYVVEPLYRDDNLGLWDFGDEPDAQAEEIEQAVDAARPRPEEDDDGRVADAPPREEAGRAREVEPDGAGQAIASYPEWDRAAGVERPRWTTVRDAPAASGDRRALAAALEALPGFRQRIARLVRGARVGRTARLKRQPEGFDLDLDAAVEAGVALRVGDIPEERIHRADGRRARDVATVALVDVSESTRDRVGAATVLEIEKLAVAALGAAMDAIGDRFAVRAFASCGRDEVRLTRVKEFSGRMDDAAMARLAGLSSGLSTRLGAALRHAGAELAPLRSHRKLVLALTDGEPSDIDVADPLDLAEDARRAVLALRRTGVDVFGVTLGEGCDARIFGRANTLPVRRIEELPARLSELYFRLARL</sequence>
<dbReference type="SUPFAM" id="SSF53300">
    <property type="entry name" value="vWA-like"/>
    <property type="match status" value="1"/>
</dbReference>
<protein>
    <recommendedName>
        <fullName evidence="2">VWFA domain-containing protein</fullName>
    </recommendedName>
</protein>